<comment type="caution">
    <text evidence="1">The sequence shown here is derived from an EMBL/GenBank/DDBJ whole genome shotgun (WGS) entry which is preliminary data.</text>
</comment>
<name>A0A8K0KQW1_LADFU</name>
<keyword evidence="2" id="KW-1185">Reference proteome</keyword>
<accession>A0A8K0KQW1</accession>
<evidence type="ECO:0000313" key="2">
    <source>
        <dbReference type="Proteomes" id="UP000792457"/>
    </source>
</evidence>
<reference evidence="1" key="2">
    <citation type="submission" date="2017-10" db="EMBL/GenBank/DDBJ databases">
        <title>Ladona fulva Genome sequencing and assembly.</title>
        <authorList>
            <person name="Murali S."/>
            <person name="Richards S."/>
            <person name="Bandaranaike D."/>
            <person name="Bellair M."/>
            <person name="Blankenburg K."/>
            <person name="Chao H."/>
            <person name="Dinh H."/>
            <person name="Doddapaneni H."/>
            <person name="Dugan-Rocha S."/>
            <person name="Elkadiri S."/>
            <person name="Gnanaolivu R."/>
            <person name="Hernandez B."/>
            <person name="Skinner E."/>
            <person name="Javaid M."/>
            <person name="Lee S."/>
            <person name="Li M."/>
            <person name="Ming W."/>
            <person name="Munidasa M."/>
            <person name="Muniz J."/>
            <person name="Nguyen L."/>
            <person name="Hughes D."/>
            <person name="Osuji N."/>
            <person name="Pu L.-L."/>
            <person name="Puazo M."/>
            <person name="Qu C."/>
            <person name="Quiroz J."/>
            <person name="Raj R."/>
            <person name="Weissenberger G."/>
            <person name="Xin Y."/>
            <person name="Zou X."/>
            <person name="Han Y."/>
            <person name="Worley K."/>
            <person name="Muzny D."/>
            <person name="Gibbs R."/>
        </authorList>
    </citation>
    <scope>NUCLEOTIDE SEQUENCE</scope>
    <source>
        <strain evidence="1">Sampled in the wild</strain>
    </source>
</reference>
<dbReference type="EMBL" id="KZ309423">
    <property type="protein sequence ID" value="KAG8238733.1"/>
    <property type="molecule type" value="Genomic_DNA"/>
</dbReference>
<reference evidence="1" key="1">
    <citation type="submission" date="2013-04" db="EMBL/GenBank/DDBJ databases">
        <authorList>
            <person name="Qu J."/>
            <person name="Murali S.C."/>
            <person name="Bandaranaike D."/>
            <person name="Bellair M."/>
            <person name="Blankenburg K."/>
            <person name="Chao H."/>
            <person name="Dinh H."/>
            <person name="Doddapaneni H."/>
            <person name="Downs B."/>
            <person name="Dugan-Rocha S."/>
            <person name="Elkadiri S."/>
            <person name="Gnanaolivu R.D."/>
            <person name="Hernandez B."/>
            <person name="Javaid M."/>
            <person name="Jayaseelan J.C."/>
            <person name="Lee S."/>
            <person name="Li M."/>
            <person name="Ming W."/>
            <person name="Munidasa M."/>
            <person name="Muniz J."/>
            <person name="Nguyen L."/>
            <person name="Ongeri F."/>
            <person name="Osuji N."/>
            <person name="Pu L.-L."/>
            <person name="Puazo M."/>
            <person name="Qu C."/>
            <person name="Quiroz J."/>
            <person name="Raj R."/>
            <person name="Weissenberger G."/>
            <person name="Xin Y."/>
            <person name="Zou X."/>
            <person name="Han Y."/>
            <person name="Richards S."/>
            <person name="Worley K."/>
            <person name="Muzny D."/>
            <person name="Gibbs R."/>
        </authorList>
    </citation>
    <scope>NUCLEOTIDE SEQUENCE</scope>
    <source>
        <strain evidence="1">Sampled in the wild</strain>
    </source>
</reference>
<protein>
    <submittedName>
        <fullName evidence="1">Uncharacterized protein</fullName>
    </submittedName>
</protein>
<evidence type="ECO:0000313" key="1">
    <source>
        <dbReference type="EMBL" id="KAG8238733.1"/>
    </source>
</evidence>
<sequence>MQRLACQSAVHSEILYSNRVSKKSIYFDKLHSKQTFAVLLMFLIETKRCGFRSSIVMGCVSCNIVC</sequence>
<dbReference type="AlphaFoldDB" id="A0A8K0KQW1"/>
<organism evidence="1 2">
    <name type="scientific">Ladona fulva</name>
    <name type="common">Scarce chaser dragonfly</name>
    <name type="synonym">Libellula fulva</name>
    <dbReference type="NCBI Taxonomy" id="123851"/>
    <lineage>
        <taxon>Eukaryota</taxon>
        <taxon>Metazoa</taxon>
        <taxon>Ecdysozoa</taxon>
        <taxon>Arthropoda</taxon>
        <taxon>Hexapoda</taxon>
        <taxon>Insecta</taxon>
        <taxon>Pterygota</taxon>
        <taxon>Palaeoptera</taxon>
        <taxon>Odonata</taxon>
        <taxon>Epiprocta</taxon>
        <taxon>Anisoptera</taxon>
        <taxon>Libelluloidea</taxon>
        <taxon>Libellulidae</taxon>
        <taxon>Ladona</taxon>
    </lineage>
</organism>
<gene>
    <name evidence="1" type="ORF">J437_LFUL018518</name>
</gene>
<proteinExistence type="predicted"/>
<dbReference type="Proteomes" id="UP000792457">
    <property type="component" value="Unassembled WGS sequence"/>
</dbReference>